<dbReference type="EMBL" id="CP102453">
    <property type="protein sequence ID" value="UUX34531.1"/>
    <property type="molecule type" value="Genomic_DNA"/>
</dbReference>
<protein>
    <submittedName>
        <fullName evidence="4">DnaD domain protein</fullName>
    </submittedName>
</protein>
<accession>A0ABY5P7G3</accession>
<feature type="domain" description="DnaD N-terminal" evidence="3">
    <location>
        <begin position="16"/>
        <end position="115"/>
    </location>
</feature>
<dbReference type="SUPFAM" id="SSF158499">
    <property type="entry name" value="DnaD domain-like"/>
    <property type="match status" value="1"/>
</dbReference>
<dbReference type="InterPro" id="IPR053162">
    <property type="entry name" value="DnaD"/>
</dbReference>
<proteinExistence type="inferred from homology"/>
<dbReference type="Gene3D" id="1.10.10.630">
    <property type="entry name" value="DnaD domain-like"/>
    <property type="match status" value="1"/>
</dbReference>
<reference evidence="4 5" key="1">
    <citation type="submission" date="2022-08" db="EMBL/GenBank/DDBJ databases">
        <title>Aerococcaceae sp. nov isolated from spoiled eye mask.</title>
        <authorList>
            <person name="Zhou G."/>
            <person name="Xie X.-B."/>
            <person name="Shi Q.-S."/>
            <person name="Wang Y.-S."/>
            <person name="Wen X."/>
            <person name="Peng H."/>
            <person name="Yang X.-J."/>
            <person name="Tao H.-B."/>
            <person name="Huang X.-M."/>
        </authorList>
    </citation>
    <scope>NUCLEOTIDE SEQUENCE [LARGE SCALE GENOMIC DNA]</scope>
    <source>
        <strain evidence="5">DM20194951</strain>
    </source>
</reference>
<dbReference type="InterPro" id="IPR036388">
    <property type="entry name" value="WH-like_DNA-bd_sf"/>
</dbReference>
<evidence type="ECO:0000313" key="4">
    <source>
        <dbReference type="EMBL" id="UUX34531.1"/>
    </source>
</evidence>
<evidence type="ECO:0000259" key="2">
    <source>
        <dbReference type="Pfam" id="PF07261"/>
    </source>
</evidence>
<dbReference type="NCBIfam" id="TIGR01446">
    <property type="entry name" value="DnaD_dom"/>
    <property type="match status" value="1"/>
</dbReference>
<gene>
    <name evidence="4" type="ORF">NRE15_02450</name>
</gene>
<dbReference type="Pfam" id="PF07261">
    <property type="entry name" value="DnaB_2"/>
    <property type="match status" value="1"/>
</dbReference>
<dbReference type="Gene3D" id="1.10.10.10">
    <property type="entry name" value="Winged helix-like DNA-binding domain superfamily/Winged helix DNA-binding domain"/>
    <property type="match status" value="1"/>
</dbReference>
<dbReference type="Proteomes" id="UP001315967">
    <property type="component" value="Chromosome"/>
</dbReference>
<dbReference type="InterPro" id="IPR034829">
    <property type="entry name" value="DnaD-like_sf"/>
</dbReference>
<evidence type="ECO:0000313" key="5">
    <source>
        <dbReference type="Proteomes" id="UP001315967"/>
    </source>
</evidence>
<feature type="domain" description="DnaB/C C-terminal" evidence="2">
    <location>
        <begin position="127"/>
        <end position="199"/>
    </location>
</feature>
<keyword evidence="5" id="KW-1185">Reference proteome</keyword>
<dbReference type="Pfam" id="PF21984">
    <property type="entry name" value="DnaD_N"/>
    <property type="match status" value="1"/>
</dbReference>
<evidence type="ECO:0000256" key="1">
    <source>
        <dbReference type="ARBA" id="ARBA00093462"/>
    </source>
</evidence>
<dbReference type="InterPro" id="IPR053843">
    <property type="entry name" value="DnaD_N"/>
</dbReference>
<organism evidence="4 5">
    <name type="scientific">Fundicoccus culcitae</name>
    <dbReference type="NCBI Taxonomy" id="2969821"/>
    <lineage>
        <taxon>Bacteria</taxon>
        <taxon>Bacillati</taxon>
        <taxon>Bacillota</taxon>
        <taxon>Bacilli</taxon>
        <taxon>Lactobacillales</taxon>
        <taxon>Aerococcaceae</taxon>
        <taxon>Fundicoccus</taxon>
    </lineage>
</organism>
<sequence length="238" mass="27882">MKSTIYDWLKSGHSMVPNILLNQFHKLNVTGDEFVLILYLMTQISNSQSSNQIDHMSISLGWDQQKIFDHLNSLMDKDYLAIELVPDQNGKQSDHYTLRPLFEKLDSVFFQKEEKITAVAEDTSLVSYFEKEFGRVLSPIELEVLNNWIVTDKYPEDLIKLALKQAVLNQAFSFKYIEAILLNWQKSNVRTVHEAEKQIEQFNQKHQTRAKQADDSQYDNIEIPILRYNQKDRFNSDS</sequence>
<dbReference type="InterPro" id="IPR006343">
    <property type="entry name" value="DnaB/C_C"/>
</dbReference>
<dbReference type="PANTHER" id="PTHR37293">
    <property type="entry name" value="PHAGE REPLICATION PROTEIN-RELATED"/>
    <property type="match status" value="1"/>
</dbReference>
<name>A0ABY5P7G3_9LACT</name>
<dbReference type="RefSeq" id="WP_313794032.1">
    <property type="nucleotide sequence ID" value="NZ_CP102453.1"/>
</dbReference>
<dbReference type="PANTHER" id="PTHR37293:SF6">
    <property type="entry name" value="DNA REPLICATION PROTEIN DNAD"/>
    <property type="match status" value="1"/>
</dbReference>
<evidence type="ECO:0000259" key="3">
    <source>
        <dbReference type="Pfam" id="PF21984"/>
    </source>
</evidence>
<comment type="similarity">
    <text evidence="1">Belongs to the DnaB/DnaD family.</text>
</comment>